<evidence type="ECO:0000313" key="1">
    <source>
        <dbReference type="EMBL" id="RDC64579.1"/>
    </source>
</evidence>
<accession>A0A369QP06</accession>
<dbReference type="OrthoDB" id="894055at2"/>
<dbReference type="EMBL" id="QASA01000001">
    <property type="protein sequence ID" value="RDC64579.1"/>
    <property type="molecule type" value="Genomic_DNA"/>
</dbReference>
<gene>
    <name evidence="1" type="ORF">AHMF7616_03195</name>
</gene>
<reference evidence="1 2" key="1">
    <citation type="submission" date="2018-04" db="EMBL/GenBank/DDBJ databases">
        <title>Adhaeribacter sp. HMF7616 genome sequencing and assembly.</title>
        <authorList>
            <person name="Kang H."/>
            <person name="Kang J."/>
            <person name="Cha I."/>
            <person name="Kim H."/>
            <person name="Joh K."/>
        </authorList>
    </citation>
    <scope>NUCLEOTIDE SEQUENCE [LARGE SCALE GENOMIC DNA]</scope>
    <source>
        <strain evidence="1 2">HMF7616</strain>
    </source>
</reference>
<comment type="caution">
    <text evidence="1">The sequence shown here is derived from an EMBL/GenBank/DDBJ whole genome shotgun (WGS) entry which is preliminary data.</text>
</comment>
<evidence type="ECO:0000313" key="2">
    <source>
        <dbReference type="Proteomes" id="UP000253919"/>
    </source>
</evidence>
<organism evidence="1 2">
    <name type="scientific">Adhaeribacter pallidiroseus</name>
    <dbReference type="NCBI Taxonomy" id="2072847"/>
    <lineage>
        <taxon>Bacteria</taxon>
        <taxon>Pseudomonadati</taxon>
        <taxon>Bacteroidota</taxon>
        <taxon>Cytophagia</taxon>
        <taxon>Cytophagales</taxon>
        <taxon>Hymenobacteraceae</taxon>
        <taxon>Adhaeribacter</taxon>
    </lineage>
</organism>
<dbReference type="Proteomes" id="UP000253919">
    <property type="component" value="Unassembled WGS sequence"/>
</dbReference>
<proteinExistence type="predicted"/>
<sequence length="134" mass="15250">MATFIYVEVNQKFSSAYQKPMLEQVKKQFSGLDYLDLDGFSEEFLTKQACQLAELADICGVYYKSFAPEASLGATLPLAEILIRRSQPTLVILQGTHIRLEKLFSNRSNLIFLKNPEELTLQEHLSHLYSNTLS</sequence>
<dbReference type="RefSeq" id="WP_115373717.1">
    <property type="nucleotide sequence ID" value="NZ_QASA01000001.1"/>
</dbReference>
<name>A0A369QP06_9BACT</name>
<keyword evidence="2" id="KW-1185">Reference proteome</keyword>
<dbReference type="AlphaFoldDB" id="A0A369QP06"/>
<protein>
    <submittedName>
        <fullName evidence="1">Uncharacterized protein</fullName>
    </submittedName>
</protein>